<dbReference type="SUPFAM" id="SSF53756">
    <property type="entry name" value="UDP-Glycosyltransferase/glycogen phosphorylase"/>
    <property type="match status" value="1"/>
</dbReference>
<evidence type="ECO:0000256" key="2">
    <source>
        <dbReference type="ARBA" id="ARBA00004922"/>
    </source>
</evidence>
<evidence type="ECO:0000256" key="12">
    <source>
        <dbReference type="RuleBase" id="RU003832"/>
    </source>
</evidence>
<evidence type="ECO:0000256" key="10">
    <source>
        <dbReference type="ARBA" id="ARBA00023136"/>
    </source>
</evidence>
<evidence type="ECO:0000256" key="11">
    <source>
        <dbReference type="ARBA" id="ARBA00023180"/>
    </source>
</evidence>
<evidence type="ECO:0000313" key="16">
    <source>
        <dbReference type="Proteomes" id="UP001331761"/>
    </source>
</evidence>
<dbReference type="GO" id="GO:0008417">
    <property type="term" value="F:fucosyltransferase activity"/>
    <property type="evidence" value="ECO:0007669"/>
    <property type="project" value="InterPro"/>
</dbReference>
<dbReference type="PANTHER" id="PTHR48438:SF1">
    <property type="entry name" value="ALPHA-(1,3)-FUCOSYLTRANSFERASE C-RELATED"/>
    <property type="match status" value="1"/>
</dbReference>
<evidence type="ECO:0000313" key="15">
    <source>
        <dbReference type="EMBL" id="KAK5983287.1"/>
    </source>
</evidence>
<evidence type="ECO:0000259" key="13">
    <source>
        <dbReference type="Pfam" id="PF00852"/>
    </source>
</evidence>
<comment type="caution">
    <text evidence="15">The sequence shown here is derived from an EMBL/GenBank/DDBJ whole genome shotgun (WGS) entry which is preliminary data.</text>
</comment>
<dbReference type="InterPro" id="IPR055270">
    <property type="entry name" value="Glyco_tran_10_C"/>
</dbReference>
<protein>
    <recommendedName>
        <fullName evidence="12">Fucosyltransferase</fullName>
        <ecNumber evidence="12">2.4.1.-</ecNumber>
    </recommendedName>
</protein>
<dbReference type="GO" id="GO:0032580">
    <property type="term" value="C:Golgi cisterna membrane"/>
    <property type="evidence" value="ECO:0007669"/>
    <property type="project" value="UniProtKB-SubCell"/>
</dbReference>
<keyword evidence="9 12" id="KW-0333">Golgi apparatus</keyword>
<dbReference type="InterPro" id="IPR031481">
    <property type="entry name" value="Glyco_tran_10_N"/>
</dbReference>
<dbReference type="EC" id="2.4.1.-" evidence="12"/>
<evidence type="ECO:0000256" key="8">
    <source>
        <dbReference type="ARBA" id="ARBA00022989"/>
    </source>
</evidence>
<comment type="subcellular location">
    <subcellularLocation>
        <location evidence="1 12">Golgi apparatus</location>
        <location evidence="1 12">Golgi stack membrane</location>
        <topology evidence="1 12">Single-pass type II membrane protein</topology>
    </subcellularLocation>
</comment>
<evidence type="ECO:0000256" key="9">
    <source>
        <dbReference type="ARBA" id="ARBA00023034"/>
    </source>
</evidence>
<dbReference type="AlphaFoldDB" id="A0AAN8FQT9"/>
<keyword evidence="5 12" id="KW-0808">Transferase</keyword>
<organism evidence="15 16">
    <name type="scientific">Trichostrongylus colubriformis</name>
    <name type="common">Black scour worm</name>
    <dbReference type="NCBI Taxonomy" id="6319"/>
    <lineage>
        <taxon>Eukaryota</taxon>
        <taxon>Metazoa</taxon>
        <taxon>Ecdysozoa</taxon>
        <taxon>Nematoda</taxon>
        <taxon>Chromadorea</taxon>
        <taxon>Rhabditida</taxon>
        <taxon>Rhabditina</taxon>
        <taxon>Rhabditomorpha</taxon>
        <taxon>Strongyloidea</taxon>
        <taxon>Trichostrongylidae</taxon>
        <taxon>Trichostrongylus</taxon>
    </lineage>
</organism>
<proteinExistence type="inferred from homology"/>
<keyword evidence="7" id="KW-0735">Signal-anchor</keyword>
<keyword evidence="8" id="KW-1133">Transmembrane helix</keyword>
<evidence type="ECO:0000259" key="14">
    <source>
        <dbReference type="Pfam" id="PF17039"/>
    </source>
</evidence>
<keyword evidence="4 12" id="KW-0328">Glycosyltransferase</keyword>
<feature type="domain" description="Fucosyltransferase C-terminal" evidence="13">
    <location>
        <begin position="115"/>
        <end position="240"/>
    </location>
</feature>
<evidence type="ECO:0000256" key="5">
    <source>
        <dbReference type="ARBA" id="ARBA00022679"/>
    </source>
</evidence>
<keyword evidence="10" id="KW-0472">Membrane</keyword>
<dbReference type="Proteomes" id="UP001331761">
    <property type="component" value="Unassembled WGS sequence"/>
</dbReference>
<comment type="pathway">
    <text evidence="2">Protein modification; protein glycosylation.</text>
</comment>
<reference evidence="15 16" key="1">
    <citation type="submission" date="2019-10" db="EMBL/GenBank/DDBJ databases">
        <title>Assembly and Annotation for the nematode Trichostrongylus colubriformis.</title>
        <authorList>
            <person name="Martin J."/>
        </authorList>
    </citation>
    <scope>NUCLEOTIDE SEQUENCE [LARGE SCALE GENOMIC DNA]</scope>
    <source>
        <strain evidence="15">G859</strain>
        <tissue evidence="15">Whole worm</tissue>
    </source>
</reference>
<dbReference type="PANTHER" id="PTHR48438">
    <property type="entry name" value="ALPHA-(1,3)-FUCOSYLTRANSFERASE C-RELATED"/>
    <property type="match status" value="1"/>
</dbReference>
<evidence type="ECO:0000256" key="6">
    <source>
        <dbReference type="ARBA" id="ARBA00022692"/>
    </source>
</evidence>
<gene>
    <name evidence="15" type="ORF">GCK32_007035</name>
</gene>
<dbReference type="EMBL" id="WIXE01004154">
    <property type="protein sequence ID" value="KAK5983287.1"/>
    <property type="molecule type" value="Genomic_DNA"/>
</dbReference>
<evidence type="ECO:0000256" key="1">
    <source>
        <dbReference type="ARBA" id="ARBA00004447"/>
    </source>
</evidence>
<evidence type="ECO:0000256" key="4">
    <source>
        <dbReference type="ARBA" id="ARBA00022676"/>
    </source>
</evidence>
<feature type="domain" description="Fucosyltransferase N-terminal" evidence="14">
    <location>
        <begin position="9"/>
        <end position="93"/>
    </location>
</feature>
<keyword evidence="11" id="KW-0325">Glycoprotein</keyword>
<comment type="similarity">
    <text evidence="3 12">Belongs to the glycosyltransferase 10 family.</text>
</comment>
<keyword evidence="16" id="KW-1185">Reference proteome</keyword>
<evidence type="ECO:0000256" key="3">
    <source>
        <dbReference type="ARBA" id="ARBA00008919"/>
    </source>
</evidence>
<accession>A0AAN8FQT9</accession>
<dbReference type="InterPro" id="IPR038577">
    <property type="entry name" value="GT10-like_C_sf"/>
</dbReference>
<sequence length="242" mass="28323">MDITTERFLSECHSTKGYCRITSNKSELDLADAILFHNADYSPMSIPKPRKLTRPHVLWSLESPSNDYFRPGPHIINWTMTFRQDADIWYPYGHFRKLKDRQPVDFEAIWNMKDPTKTAVWLASNCMAKNHRTNLVNELSKHGLHSDQCVAELVRPYKFYIAFENSNCNEYVTEKFFETLANRMAVPIVLKREIYDEIGAPKGSFIALDDFRTVSDMIGYIKEVSANKDKYLAFHQWRTTHE</sequence>
<evidence type="ECO:0000256" key="7">
    <source>
        <dbReference type="ARBA" id="ARBA00022968"/>
    </source>
</evidence>
<keyword evidence="6 12" id="KW-0812">Transmembrane</keyword>
<dbReference type="InterPro" id="IPR001503">
    <property type="entry name" value="Glyco_trans_10"/>
</dbReference>
<name>A0AAN8FQT9_TRICO</name>
<dbReference type="Gene3D" id="3.40.50.11660">
    <property type="entry name" value="Glycosyl transferase family 10, C-terminal domain"/>
    <property type="match status" value="1"/>
</dbReference>
<dbReference type="Pfam" id="PF00852">
    <property type="entry name" value="Glyco_transf_10"/>
    <property type="match status" value="1"/>
</dbReference>
<dbReference type="Pfam" id="PF17039">
    <property type="entry name" value="Glyco_tran_10_N"/>
    <property type="match status" value="1"/>
</dbReference>